<dbReference type="AlphaFoldDB" id="A0AAV5NRF0"/>
<dbReference type="EMBL" id="BSNX01000022">
    <property type="protein sequence ID" value="GLQ72914.1"/>
    <property type="molecule type" value="Genomic_DNA"/>
</dbReference>
<gene>
    <name evidence="1" type="primary">tfaQ</name>
    <name evidence="1" type="ORF">GCM10007932_22740</name>
</gene>
<organism evidence="1 2">
    <name type="scientific">Vibrio penaeicida</name>
    <dbReference type="NCBI Taxonomy" id="104609"/>
    <lineage>
        <taxon>Bacteria</taxon>
        <taxon>Pseudomonadati</taxon>
        <taxon>Pseudomonadota</taxon>
        <taxon>Gammaproteobacteria</taxon>
        <taxon>Vibrionales</taxon>
        <taxon>Vibrionaceae</taxon>
        <taxon>Vibrio</taxon>
    </lineage>
</organism>
<accession>A0AAV5NRF0</accession>
<name>A0AAV5NRF0_9VIBR</name>
<proteinExistence type="predicted"/>
<protein>
    <submittedName>
        <fullName evidence="1">Tail assembly protein</fullName>
    </submittedName>
</protein>
<dbReference type="RefSeq" id="WP_126608510.1">
    <property type="nucleotide sequence ID" value="NZ_AP025145.1"/>
</dbReference>
<sequence length="200" mass="22974">MAFQFSPQDRMITVYHLCELGTLLGGSDMLIEAHTGLPAMSTHIKPPPQQAGKTCRFTGTQWEYVIDYRGKRAYCKDRNGEDYDITALGPLPDTHTLLVPAPMDQWDDTAGTWVVNVALKKQALTETEITWQRQQVAKVEEAINHYQQDRAIPEHYSNLRVTTFTDDQYYQLLQDRKRLVDYVKHPDFPECGRPTLSGWV</sequence>
<comment type="caution">
    <text evidence="1">The sequence shown here is derived from an EMBL/GenBank/DDBJ whole genome shotgun (WGS) entry which is preliminary data.</text>
</comment>
<dbReference type="Proteomes" id="UP001156690">
    <property type="component" value="Unassembled WGS sequence"/>
</dbReference>
<evidence type="ECO:0000313" key="2">
    <source>
        <dbReference type="Proteomes" id="UP001156690"/>
    </source>
</evidence>
<reference evidence="2" key="1">
    <citation type="journal article" date="2019" name="Int. J. Syst. Evol. Microbiol.">
        <title>The Global Catalogue of Microorganisms (GCM) 10K type strain sequencing project: providing services to taxonomists for standard genome sequencing and annotation.</title>
        <authorList>
            <consortium name="The Broad Institute Genomics Platform"/>
            <consortium name="The Broad Institute Genome Sequencing Center for Infectious Disease"/>
            <person name="Wu L."/>
            <person name="Ma J."/>
        </authorList>
    </citation>
    <scope>NUCLEOTIDE SEQUENCE [LARGE SCALE GENOMIC DNA]</scope>
    <source>
        <strain evidence="2">NBRC 15640</strain>
    </source>
</reference>
<evidence type="ECO:0000313" key="1">
    <source>
        <dbReference type="EMBL" id="GLQ72914.1"/>
    </source>
</evidence>
<keyword evidence="2" id="KW-1185">Reference proteome</keyword>